<dbReference type="InterPro" id="IPR012337">
    <property type="entry name" value="RNaseH-like_sf"/>
</dbReference>
<dbReference type="Gene3D" id="3.30.420.10">
    <property type="entry name" value="Ribonuclease H-like superfamily/Ribonuclease H"/>
    <property type="match status" value="1"/>
</dbReference>
<accession>A0ABT4M9G6</accession>
<dbReference type="SUPFAM" id="SSF53098">
    <property type="entry name" value="Ribonuclease H-like"/>
    <property type="match status" value="1"/>
</dbReference>
<keyword evidence="2" id="KW-1185">Reference proteome</keyword>
<proteinExistence type="predicted"/>
<evidence type="ECO:0000313" key="1">
    <source>
        <dbReference type="EMBL" id="MCZ4330761.1"/>
    </source>
</evidence>
<reference evidence="1" key="1">
    <citation type="submission" date="2022-12" db="EMBL/GenBank/DDBJ databases">
        <title>Bacterial isolates from different developmental stages of Nematostella vectensis.</title>
        <authorList>
            <person name="Fraune S."/>
        </authorList>
    </citation>
    <scope>NUCLEOTIDE SEQUENCE</scope>
    <source>
        <strain evidence="1">G21619-S1</strain>
    </source>
</reference>
<dbReference type="RefSeq" id="WP_269359638.1">
    <property type="nucleotide sequence ID" value="NZ_JAPWHE010000010.1"/>
</dbReference>
<evidence type="ECO:0000313" key="2">
    <source>
        <dbReference type="Proteomes" id="UP001068379"/>
    </source>
</evidence>
<gene>
    <name evidence="1" type="ORF">O4H32_12475</name>
</gene>
<comment type="caution">
    <text evidence="1">The sequence shown here is derived from an EMBL/GenBank/DDBJ whole genome shotgun (WGS) entry which is preliminary data.</text>
</comment>
<name>A0ABT4M9G6_9BURK</name>
<protein>
    <recommendedName>
        <fullName evidence="3">Holliday junction resolvasome RuvABC endonuclease subunit</fullName>
    </recommendedName>
</protein>
<organism evidence="1 2">
    <name type="scientific">Castellaniella denitrificans</name>
    <dbReference type="NCBI Taxonomy" id="56119"/>
    <lineage>
        <taxon>Bacteria</taxon>
        <taxon>Pseudomonadati</taxon>
        <taxon>Pseudomonadota</taxon>
        <taxon>Betaproteobacteria</taxon>
        <taxon>Burkholderiales</taxon>
        <taxon>Alcaligenaceae</taxon>
        <taxon>Castellaniella</taxon>
    </lineage>
</organism>
<sequence>MTLEDLAFPPAAPELLERLQAPGRVAGGGAQTRPIQPQPLDFTEEWGGAQTGEKPTMHARNLLALDLGTYTGWSVRRRDGSISHGTEHFIQRNQWHDGQRFVNFRAWLGDLLTREQIHHIVYERVVFGHSSSQASNVYGAFWGQVLACAAVRNIECQGVAVPPVKKHWTGSGRAKKPDMIAEAKRRGFRPDSDNAADALAILHWAIAQEEA</sequence>
<dbReference type="Proteomes" id="UP001068379">
    <property type="component" value="Unassembled WGS sequence"/>
</dbReference>
<dbReference type="EMBL" id="JAPWHE010000010">
    <property type="protein sequence ID" value="MCZ4330761.1"/>
    <property type="molecule type" value="Genomic_DNA"/>
</dbReference>
<dbReference type="InterPro" id="IPR036397">
    <property type="entry name" value="RNaseH_sf"/>
</dbReference>
<evidence type="ECO:0008006" key="3">
    <source>
        <dbReference type="Google" id="ProtNLM"/>
    </source>
</evidence>